<accession>A0ABR4C0U0</accession>
<dbReference type="EMBL" id="JAZHXI010000015">
    <property type="protein sequence ID" value="KAL2063536.1"/>
    <property type="molecule type" value="Genomic_DNA"/>
</dbReference>
<proteinExistence type="predicted"/>
<evidence type="ECO:0000313" key="1">
    <source>
        <dbReference type="EMBL" id="KAL2063536.1"/>
    </source>
</evidence>
<evidence type="ECO:0000313" key="2">
    <source>
        <dbReference type="Proteomes" id="UP001595075"/>
    </source>
</evidence>
<comment type="caution">
    <text evidence="1">The sequence shown here is derived from an EMBL/GenBank/DDBJ whole genome shotgun (WGS) entry which is preliminary data.</text>
</comment>
<dbReference type="Proteomes" id="UP001595075">
    <property type="component" value="Unassembled WGS sequence"/>
</dbReference>
<gene>
    <name evidence="1" type="ORF">VTL71DRAFT_5341</name>
</gene>
<organism evidence="1 2">
    <name type="scientific">Oculimacula yallundae</name>
    <dbReference type="NCBI Taxonomy" id="86028"/>
    <lineage>
        <taxon>Eukaryota</taxon>
        <taxon>Fungi</taxon>
        <taxon>Dikarya</taxon>
        <taxon>Ascomycota</taxon>
        <taxon>Pezizomycotina</taxon>
        <taxon>Leotiomycetes</taxon>
        <taxon>Helotiales</taxon>
        <taxon>Ploettnerulaceae</taxon>
        <taxon>Oculimacula</taxon>
    </lineage>
</organism>
<evidence type="ECO:0008006" key="3">
    <source>
        <dbReference type="Google" id="ProtNLM"/>
    </source>
</evidence>
<name>A0ABR4C0U0_9HELO</name>
<sequence>MYLHLSNISIGVLTTLILLPSALAFFNSSLGISFGTSYLTSAYITEDGGFVAVANVETTQAWKDLSHHLLRRAGGRETRRYKELEIREIIFAAVSSILKTSEAKLDQELKVLGIADLNFLSEYGYTRDLLDFAGQILPSLDGNIVPTSYFHNIRKGYQLNTAESLGYPPGTDIDKEDNLLLHIDYQNGLLEVVSSDVRKDTTNIQSYLRMFDYGGPSQIASPKDLEELRTRIKKLVARDLALSHSTYFPPYKLSDYRRIVFSGDASASEFRKIREAITEAIPEFADLFFETGDLEPRWAGAVGAARLAKEFQLFPERWRVNRSFMWTLAAGLGDEHAEPLPQSREVNTT</sequence>
<reference evidence="1 2" key="1">
    <citation type="journal article" date="2024" name="Commun. Biol.">
        <title>Comparative genomic analysis of thermophilic fungi reveals convergent evolutionary adaptations and gene losses.</title>
        <authorList>
            <person name="Steindorff A.S."/>
            <person name="Aguilar-Pontes M.V."/>
            <person name="Robinson A.J."/>
            <person name="Andreopoulos B."/>
            <person name="LaButti K."/>
            <person name="Kuo A."/>
            <person name="Mondo S."/>
            <person name="Riley R."/>
            <person name="Otillar R."/>
            <person name="Haridas S."/>
            <person name="Lipzen A."/>
            <person name="Grimwood J."/>
            <person name="Schmutz J."/>
            <person name="Clum A."/>
            <person name="Reid I.D."/>
            <person name="Moisan M.C."/>
            <person name="Butler G."/>
            <person name="Nguyen T.T.M."/>
            <person name="Dewar K."/>
            <person name="Conant G."/>
            <person name="Drula E."/>
            <person name="Henrissat B."/>
            <person name="Hansel C."/>
            <person name="Singer S."/>
            <person name="Hutchinson M.I."/>
            <person name="de Vries R.P."/>
            <person name="Natvig D.O."/>
            <person name="Powell A.J."/>
            <person name="Tsang A."/>
            <person name="Grigoriev I.V."/>
        </authorList>
    </citation>
    <scope>NUCLEOTIDE SEQUENCE [LARGE SCALE GENOMIC DNA]</scope>
    <source>
        <strain evidence="1 2">CBS 494.80</strain>
    </source>
</reference>
<protein>
    <recommendedName>
        <fullName evidence="3">Actin-like ATPase domain-containing protein</fullName>
    </recommendedName>
</protein>
<keyword evidence="2" id="KW-1185">Reference proteome</keyword>